<evidence type="ECO:0000313" key="2">
    <source>
        <dbReference type="EMBL" id="CAI6374077.1"/>
    </source>
</evidence>
<name>A0AAV0Y266_9HEMI</name>
<keyword evidence="4" id="KW-1185">Reference proteome</keyword>
<dbReference type="EMBL" id="CARXXK010001306">
    <property type="protein sequence ID" value="CAI6375290.1"/>
    <property type="molecule type" value="Genomic_DNA"/>
</dbReference>
<accession>A0AAV0Y266</accession>
<sequence length="106" mass="12934">MLRQQKKKILINLLLEEIEEEEIIIEEVMTKSVNDLYLTRKKEGFFSVLIEKHLFRDEKKFREFFRLSWEQFNFVLNLIEDDLKLNPYNRVKEPISPAEKFAVTLR</sequence>
<dbReference type="Proteomes" id="UP001160148">
    <property type="component" value="Unassembled WGS sequence"/>
</dbReference>
<dbReference type="AlphaFoldDB" id="A0AAV0Y266"/>
<dbReference type="EMBL" id="CARXXK010001153">
    <property type="protein sequence ID" value="CAI6374077.1"/>
    <property type="molecule type" value="Genomic_DNA"/>
</dbReference>
<protein>
    <submittedName>
        <fullName evidence="2">Uncharacterized protein</fullName>
    </submittedName>
</protein>
<evidence type="ECO:0000313" key="1">
    <source>
        <dbReference type="EMBL" id="CAI6371130.1"/>
    </source>
</evidence>
<organism evidence="2 4">
    <name type="scientific">Macrosiphum euphorbiae</name>
    <name type="common">potato aphid</name>
    <dbReference type="NCBI Taxonomy" id="13131"/>
    <lineage>
        <taxon>Eukaryota</taxon>
        <taxon>Metazoa</taxon>
        <taxon>Ecdysozoa</taxon>
        <taxon>Arthropoda</taxon>
        <taxon>Hexapoda</taxon>
        <taxon>Insecta</taxon>
        <taxon>Pterygota</taxon>
        <taxon>Neoptera</taxon>
        <taxon>Paraneoptera</taxon>
        <taxon>Hemiptera</taxon>
        <taxon>Sternorrhyncha</taxon>
        <taxon>Aphidomorpha</taxon>
        <taxon>Aphidoidea</taxon>
        <taxon>Aphididae</taxon>
        <taxon>Macrosiphini</taxon>
        <taxon>Macrosiphum</taxon>
    </lineage>
</organism>
<evidence type="ECO:0000313" key="3">
    <source>
        <dbReference type="EMBL" id="CAI6375290.1"/>
    </source>
</evidence>
<comment type="caution">
    <text evidence="2">The sequence shown here is derived from an EMBL/GenBank/DDBJ whole genome shotgun (WGS) entry which is preliminary data.</text>
</comment>
<reference evidence="2 4" key="1">
    <citation type="submission" date="2023-01" db="EMBL/GenBank/DDBJ databases">
        <authorList>
            <person name="Whitehead M."/>
        </authorList>
    </citation>
    <scope>NUCLEOTIDE SEQUENCE [LARGE SCALE GENOMIC DNA]</scope>
</reference>
<gene>
    <name evidence="1" type="ORF">MEUPH1_LOCUS25171</name>
    <name evidence="2" type="ORF">MEUPH1_LOCUS27733</name>
    <name evidence="3" type="ORF">MEUPH1_LOCUS28811</name>
</gene>
<evidence type="ECO:0000313" key="4">
    <source>
        <dbReference type="Proteomes" id="UP001160148"/>
    </source>
</evidence>
<proteinExistence type="predicted"/>
<dbReference type="EMBL" id="CARXXK010000782">
    <property type="protein sequence ID" value="CAI6371130.1"/>
    <property type="molecule type" value="Genomic_DNA"/>
</dbReference>